<evidence type="ECO:0000256" key="1">
    <source>
        <dbReference type="ARBA" id="ARBA00022723"/>
    </source>
</evidence>
<accession>A0A151U9V5</accession>
<proteinExistence type="predicted"/>
<dbReference type="PANTHER" id="PTHR46858:SF11">
    <property type="entry name" value="LIGASE, PUTATIVE-RELATED"/>
    <property type="match status" value="1"/>
</dbReference>
<dbReference type="GO" id="GO:0016567">
    <property type="term" value="P:protein ubiquitination"/>
    <property type="evidence" value="ECO:0007669"/>
    <property type="project" value="TreeGrafter"/>
</dbReference>
<dbReference type="OMA" id="MENPEPD"/>
<dbReference type="PANTHER" id="PTHR46858">
    <property type="entry name" value="OS05G0521000 PROTEIN"/>
    <property type="match status" value="1"/>
</dbReference>
<evidence type="ECO:0000313" key="7">
    <source>
        <dbReference type="EMBL" id="KYP76106.1"/>
    </source>
</evidence>
<dbReference type="InterPro" id="IPR032008">
    <property type="entry name" value="APD1-4_N"/>
</dbReference>
<evidence type="ECO:0000256" key="2">
    <source>
        <dbReference type="ARBA" id="ARBA00022771"/>
    </source>
</evidence>
<keyword evidence="2 4" id="KW-0863">Zinc-finger</keyword>
<keyword evidence="3" id="KW-0862">Zinc</keyword>
<gene>
    <name evidence="7" type="ORF">KK1_020330</name>
</gene>
<dbReference type="Gene3D" id="3.30.40.10">
    <property type="entry name" value="Zinc/RING finger domain, C3HC4 (zinc finger)"/>
    <property type="match status" value="1"/>
</dbReference>
<keyword evidence="5" id="KW-0472">Membrane</keyword>
<evidence type="ECO:0000256" key="4">
    <source>
        <dbReference type="PROSITE-ProRule" id="PRU00175"/>
    </source>
</evidence>
<dbReference type="InterPro" id="IPR001841">
    <property type="entry name" value="Znf_RING"/>
</dbReference>
<dbReference type="Pfam" id="PF16041">
    <property type="entry name" value="APD1-4_M"/>
    <property type="match status" value="1"/>
</dbReference>
<dbReference type="GO" id="GO:0008270">
    <property type="term" value="F:zinc ion binding"/>
    <property type="evidence" value="ECO:0007669"/>
    <property type="project" value="UniProtKB-KW"/>
</dbReference>
<dbReference type="AlphaFoldDB" id="A0A151U9V5"/>
<evidence type="ECO:0000313" key="8">
    <source>
        <dbReference type="Proteomes" id="UP000075243"/>
    </source>
</evidence>
<keyword evidence="5" id="KW-1133">Transmembrane helix</keyword>
<name>A0A151U9V5_CAJCA</name>
<dbReference type="Gramene" id="C.cajan_19748.t">
    <property type="protein sequence ID" value="C.cajan_19748.t"/>
    <property type="gene ID" value="C.cajan_19748"/>
</dbReference>
<dbReference type="InterPro" id="IPR032010">
    <property type="entry name" value="APD1-4_M"/>
</dbReference>
<feature type="transmembrane region" description="Helical" evidence="5">
    <location>
        <begin position="12"/>
        <end position="34"/>
    </location>
</feature>
<evidence type="ECO:0000256" key="3">
    <source>
        <dbReference type="ARBA" id="ARBA00022833"/>
    </source>
</evidence>
<keyword evidence="8" id="KW-1185">Reference proteome</keyword>
<dbReference type="Pfam" id="PF16040">
    <property type="entry name" value="APD1-4_N"/>
    <property type="match status" value="1"/>
</dbReference>
<dbReference type="InterPro" id="IPR013083">
    <property type="entry name" value="Znf_RING/FYVE/PHD"/>
</dbReference>
<dbReference type="GO" id="GO:0005768">
    <property type="term" value="C:endosome"/>
    <property type="evidence" value="ECO:0007669"/>
    <property type="project" value="TreeGrafter"/>
</dbReference>
<dbReference type="Pfam" id="PF13920">
    <property type="entry name" value="zf-C3HC4_3"/>
    <property type="match status" value="1"/>
</dbReference>
<keyword evidence="1" id="KW-0479">Metal-binding</keyword>
<evidence type="ECO:0000259" key="6">
    <source>
        <dbReference type="PROSITE" id="PS50089"/>
    </source>
</evidence>
<protein>
    <recommendedName>
        <fullName evidence="6">RING-type domain-containing protein</fullName>
    </recommendedName>
</protein>
<sequence>MVSTWDIVQSCITVIVPFWVVASFALALGIYGSVSLQLGPHCSRLIKINSMLVQSIKVEQIDKPKPGLMLYGFDGTPPLDVKINWTEMYNASLPAKFQKARFHFEWMFYLNKDSQLKVFYSVKSPLASLFLVIAKGREGLFELKEDPLFSNATLYWNIIYGSGSITQKISHSFAYYVAVGNKNLQNVEVELNFTLNSLLYNTTSTNHRCSLDNGSCVLNLVLLESDTALLTTPGLREGDSDEEMFDVNVSYEPRWIIYFIGSGVVAVLLLLALKFFKMFQANGDEEREGFQQVQVISEQTRLLPTKDDDDLSSWCSSYESLFNEEEDIKLWLAENSMEGKSSREGETSNDLKHLCVICSAAPRDCFFLPCGHYATCFACATRIAAEACTCPICQRKLKKVRKIFTV</sequence>
<organism evidence="7 8">
    <name type="scientific">Cajanus cajan</name>
    <name type="common">Pigeon pea</name>
    <name type="synonym">Cajanus indicus</name>
    <dbReference type="NCBI Taxonomy" id="3821"/>
    <lineage>
        <taxon>Eukaryota</taxon>
        <taxon>Viridiplantae</taxon>
        <taxon>Streptophyta</taxon>
        <taxon>Embryophyta</taxon>
        <taxon>Tracheophyta</taxon>
        <taxon>Spermatophyta</taxon>
        <taxon>Magnoliopsida</taxon>
        <taxon>eudicotyledons</taxon>
        <taxon>Gunneridae</taxon>
        <taxon>Pentapetalae</taxon>
        <taxon>rosids</taxon>
        <taxon>fabids</taxon>
        <taxon>Fabales</taxon>
        <taxon>Fabaceae</taxon>
        <taxon>Papilionoideae</taxon>
        <taxon>50 kb inversion clade</taxon>
        <taxon>NPAAA clade</taxon>
        <taxon>indigoferoid/millettioid clade</taxon>
        <taxon>Phaseoleae</taxon>
        <taxon>Cajanus</taxon>
    </lineage>
</organism>
<feature type="transmembrane region" description="Helical" evidence="5">
    <location>
        <begin position="255"/>
        <end position="273"/>
    </location>
</feature>
<dbReference type="PROSITE" id="PS50089">
    <property type="entry name" value="ZF_RING_2"/>
    <property type="match status" value="1"/>
</dbReference>
<feature type="domain" description="RING-type" evidence="6">
    <location>
        <begin position="355"/>
        <end position="394"/>
    </location>
</feature>
<dbReference type="Proteomes" id="UP000075243">
    <property type="component" value="Chromosome 1"/>
</dbReference>
<dbReference type="GO" id="GO:0009705">
    <property type="term" value="C:plant-type vacuole membrane"/>
    <property type="evidence" value="ECO:0007669"/>
    <property type="project" value="TreeGrafter"/>
</dbReference>
<dbReference type="GO" id="GO:0061630">
    <property type="term" value="F:ubiquitin protein ligase activity"/>
    <property type="evidence" value="ECO:0007669"/>
    <property type="project" value="TreeGrafter"/>
</dbReference>
<reference evidence="7 8" key="1">
    <citation type="journal article" date="2012" name="Nat. Biotechnol.">
        <title>Draft genome sequence of pigeonpea (Cajanus cajan), an orphan legume crop of resource-poor farmers.</title>
        <authorList>
            <person name="Varshney R.K."/>
            <person name="Chen W."/>
            <person name="Li Y."/>
            <person name="Bharti A.K."/>
            <person name="Saxena R.K."/>
            <person name="Schlueter J.A."/>
            <person name="Donoghue M.T."/>
            <person name="Azam S."/>
            <person name="Fan G."/>
            <person name="Whaley A.M."/>
            <person name="Farmer A.D."/>
            <person name="Sheridan J."/>
            <person name="Iwata A."/>
            <person name="Tuteja R."/>
            <person name="Penmetsa R.V."/>
            <person name="Wu W."/>
            <person name="Upadhyaya H.D."/>
            <person name="Yang S.P."/>
            <person name="Shah T."/>
            <person name="Saxena K.B."/>
            <person name="Michael T."/>
            <person name="McCombie W.R."/>
            <person name="Yang B."/>
            <person name="Zhang G."/>
            <person name="Yang H."/>
            <person name="Wang J."/>
            <person name="Spillane C."/>
            <person name="Cook D.R."/>
            <person name="May G.D."/>
            <person name="Xu X."/>
            <person name="Jackson S.A."/>
        </authorList>
    </citation>
    <scope>NUCLEOTIDE SEQUENCE [LARGE SCALE GENOMIC DNA]</scope>
    <source>
        <strain evidence="8">cv. Asha</strain>
    </source>
</reference>
<keyword evidence="5" id="KW-0812">Transmembrane</keyword>
<evidence type="ECO:0000256" key="5">
    <source>
        <dbReference type="SAM" id="Phobius"/>
    </source>
</evidence>
<dbReference type="SUPFAM" id="SSF57850">
    <property type="entry name" value="RING/U-box"/>
    <property type="match status" value="1"/>
</dbReference>
<dbReference type="EMBL" id="CM003603">
    <property type="protein sequence ID" value="KYP76106.1"/>
    <property type="molecule type" value="Genomic_DNA"/>
</dbReference>